<dbReference type="PANTHER" id="PTHR43630:SF2">
    <property type="entry name" value="GLYCOSYLTRANSFERASE"/>
    <property type="match status" value="1"/>
</dbReference>
<feature type="transmembrane region" description="Helical" evidence="1">
    <location>
        <begin position="224"/>
        <end position="243"/>
    </location>
</feature>
<keyword evidence="3" id="KW-0808">Transferase</keyword>
<evidence type="ECO:0000256" key="1">
    <source>
        <dbReference type="SAM" id="Phobius"/>
    </source>
</evidence>
<proteinExistence type="predicted"/>
<dbReference type="Gene3D" id="3.90.550.10">
    <property type="entry name" value="Spore Coat Polysaccharide Biosynthesis Protein SpsA, Chain A"/>
    <property type="match status" value="1"/>
</dbReference>
<dbReference type="SUPFAM" id="SSF53448">
    <property type="entry name" value="Nucleotide-diphospho-sugar transferases"/>
    <property type="match status" value="1"/>
</dbReference>
<dbReference type="InterPro" id="IPR029044">
    <property type="entry name" value="Nucleotide-diphossugar_trans"/>
</dbReference>
<dbReference type="CDD" id="cd02511">
    <property type="entry name" value="Beta4Glucosyltransferase"/>
    <property type="match status" value="1"/>
</dbReference>
<name>A0A0G0LCT6_9BACT</name>
<protein>
    <submittedName>
        <fullName evidence="3">Lipopolysaccharide biosynthesis glycosyltransferase</fullName>
    </submittedName>
</protein>
<gene>
    <name evidence="3" type="ORF">UT12_C0008G0012</name>
</gene>
<dbReference type="EMBL" id="LBVP01000008">
    <property type="protein sequence ID" value="KKQ89768.1"/>
    <property type="molecule type" value="Genomic_DNA"/>
</dbReference>
<feature type="domain" description="Glycosyltransferase 2-like" evidence="2">
    <location>
        <begin position="5"/>
        <end position="148"/>
    </location>
</feature>
<sequence>MKKISVVISAYNEQQLIEDCLKSARLVADEIIFVDNTSEDRTVEIAKKYTNKIFIRPNDPVMLNKNKNFGFGKATGDWIISLDADERLTKELIREIRSKISVNQFSGYEIPRKNIIFGKWIRHSIWWPDYNLRLFRRGKGKFPEKHVHEKLVVTGDVGKLTNPLIHYNYQTVSQFIQKLDKTYTESETENFLKSGQQIVWHDAIRWPTNDFVKTFFFEKGYKDGIHGLILSMFQAFYSLVFFAKVWERKEKFADLTPDNFLSEVVKEFSNVTRDIRYWIYQTLIEANPAKKLYYKLRRKIS</sequence>
<dbReference type="InterPro" id="IPR001173">
    <property type="entry name" value="Glyco_trans_2-like"/>
</dbReference>
<dbReference type="GO" id="GO:0016740">
    <property type="term" value="F:transferase activity"/>
    <property type="evidence" value="ECO:0007669"/>
    <property type="project" value="UniProtKB-KW"/>
</dbReference>
<dbReference type="AlphaFoldDB" id="A0A0G0LCT6"/>
<evidence type="ECO:0000313" key="4">
    <source>
        <dbReference type="Proteomes" id="UP000034893"/>
    </source>
</evidence>
<dbReference type="PANTHER" id="PTHR43630">
    <property type="entry name" value="POLY-BETA-1,6-N-ACETYL-D-GLUCOSAMINE SYNTHASE"/>
    <property type="match status" value="1"/>
</dbReference>
<dbReference type="Proteomes" id="UP000034893">
    <property type="component" value="Unassembled WGS sequence"/>
</dbReference>
<dbReference type="Pfam" id="PF00535">
    <property type="entry name" value="Glycos_transf_2"/>
    <property type="match status" value="1"/>
</dbReference>
<reference evidence="3 4" key="1">
    <citation type="journal article" date="2015" name="Nature">
        <title>rRNA introns, odd ribosomes, and small enigmatic genomes across a large radiation of phyla.</title>
        <authorList>
            <person name="Brown C.T."/>
            <person name="Hug L.A."/>
            <person name="Thomas B.C."/>
            <person name="Sharon I."/>
            <person name="Castelle C.J."/>
            <person name="Singh A."/>
            <person name="Wilkins M.J."/>
            <person name="Williams K.H."/>
            <person name="Banfield J.F."/>
        </authorList>
    </citation>
    <scope>NUCLEOTIDE SEQUENCE [LARGE SCALE GENOMIC DNA]</scope>
</reference>
<keyword evidence="1" id="KW-0472">Membrane</keyword>
<evidence type="ECO:0000313" key="3">
    <source>
        <dbReference type="EMBL" id="KKQ89768.1"/>
    </source>
</evidence>
<accession>A0A0G0LCT6</accession>
<keyword evidence="1" id="KW-1133">Transmembrane helix</keyword>
<evidence type="ECO:0000259" key="2">
    <source>
        <dbReference type="Pfam" id="PF00535"/>
    </source>
</evidence>
<organism evidence="3 4">
    <name type="scientific">Candidatus Curtissbacteria bacterium GW2011_GWC2_38_9</name>
    <dbReference type="NCBI Taxonomy" id="1618414"/>
    <lineage>
        <taxon>Bacteria</taxon>
        <taxon>Candidatus Curtissiibacteriota</taxon>
    </lineage>
</organism>
<keyword evidence="1" id="KW-0812">Transmembrane</keyword>
<comment type="caution">
    <text evidence="3">The sequence shown here is derived from an EMBL/GenBank/DDBJ whole genome shotgun (WGS) entry which is preliminary data.</text>
</comment>